<dbReference type="AlphaFoldDB" id="Q2G040"/>
<reference evidence="2" key="1">
    <citation type="book" date="2006" name="Gram positive pathogens, 2nd edition" publisher="ASM Press" city="Washington D.C">
        <title>The Staphylococcus aureus NCTC 8325 genome.</title>
        <editorList>
            <person name="Fischetti V."/>
            <person name="Novick R."/>
            <person name="Ferretti J."/>
            <person name="Portnoy D."/>
            <person name="Rood J."/>
        </editorList>
        <authorList>
            <person name="Gillaspy A.F."/>
            <person name="Worrell V."/>
            <person name="Orvis J."/>
            <person name="Roe B.A."/>
            <person name="Dyer D.W."/>
            <person name="Iandolo J.J."/>
        </authorList>
    </citation>
    <scope>NUCLEOTIDE SEQUENCE [LARGE SCALE GENOMIC DNA]</scope>
    <source>
        <strain evidence="2">NCTC 8325 / PS 47</strain>
    </source>
</reference>
<dbReference type="EMBL" id="CP000253">
    <property type="protein sequence ID" value="ABD29915.1"/>
    <property type="molecule type" value="Genomic_DNA"/>
</dbReference>
<evidence type="ECO:0000313" key="1">
    <source>
        <dbReference type="EMBL" id="ABD29915.1"/>
    </source>
</evidence>
<dbReference type="Proteomes" id="UP000008816">
    <property type="component" value="Chromosome"/>
</dbReference>
<dbReference type="HOGENOM" id="CLU_141668_5_0_9"/>
<evidence type="ECO:0000313" key="2">
    <source>
        <dbReference type="Proteomes" id="UP000008816"/>
    </source>
</evidence>
<organism evidence="1 2">
    <name type="scientific">Staphylococcus aureus (strain NCTC 8325 / PS 47)</name>
    <dbReference type="NCBI Taxonomy" id="93061"/>
    <lineage>
        <taxon>Bacteria</taxon>
        <taxon>Bacillati</taxon>
        <taxon>Bacillota</taxon>
        <taxon>Bacilli</taxon>
        <taxon>Bacillales</taxon>
        <taxon>Staphylococcaceae</taxon>
        <taxon>Staphylococcus</taxon>
    </lineage>
</organism>
<gene>
    <name evidence="1" type="ordered locus">SAOUHSC_00786</name>
</gene>
<proteinExistence type="predicted"/>
<evidence type="ECO:0008006" key="3">
    <source>
        <dbReference type="Google" id="ProtNLM"/>
    </source>
</evidence>
<keyword evidence="2" id="KW-1185">Reference proteome</keyword>
<dbReference type="RefSeq" id="WP_000783986.1">
    <property type="nucleotide sequence ID" value="NC_007795.1"/>
</dbReference>
<dbReference type="STRING" id="93061.SAOUHSC_00786"/>
<dbReference type="KEGG" id="sao:SAOUHSC_00786"/>
<dbReference type="RefSeq" id="YP_499343.1">
    <property type="nucleotide sequence ID" value="NC_007795.1"/>
</dbReference>
<dbReference type="GeneID" id="3919076"/>
<name>Q2G040_STAA8</name>
<accession>Q2G040</accession>
<dbReference type="OrthoDB" id="9722879at2"/>
<protein>
    <recommendedName>
        <fullName evidence="3">Nitrogen regulation protein NIFR3</fullName>
    </recommendedName>
</protein>
<dbReference type="PaxDb" id="1280-SAXN108_0832"/>
<sequence length="141" mass="15994">MKMRLQQAFFNSSQGPQHREFRKEILQAMRVGVWAPTQRISKRNSTGNASWGVGPNTENFEKKFYRQCELGCGPQHREIGFPISTDNASWRGPNTEADEKSAYNNVQVGGAPTQKLTKSQLTIMCKLAGPQHRSWRKVSLQ</sequence>